<sequence>MMDDHSQTTPLILYTVRGTPRRARLECVLTTQPVMCRTISLLDRRSNWQAAEALAKSALCVRFVIQTGRRSVLSPDP</sequence>
<dbReference type="InParanoid" id="A0A5C3PDG6"/>
<dbReference type="AlphaFoldDB" id="A0A5C3PDG6"/>
<dbReference type="Proteomes" id="UP000308197">
    <property type="component" value="Unassembled WGS sequence"/>
</dbReference>
<reference evidence="1 2" key="1">
    <citation type="journal article" date="2019" name="Nat. Ecol. Evol.">
        <title>Megaphylogeny resolves global patterns of mushroom evolution.</title>
        <authorList>
            <person name="Varga T."/>
            <person name="Krizsan K."/>
            <person name="Foldi C."/>
            <person name="Dima B."/>
            <person name="Sanchez-Garcia M."/>
            <person name="Sanchez-Ramirez S."/>
            <person name="Szollosi G.J."/>
            <person name="Szarkandi J.G."/>
            <person name="Papp V."/>
            <person name="Albert L."/>
            <person name="Andreopoulos W."/>
            <person name="Angelini C."/>
            <person name="Antonin V."/>
            <person name="Barry K.W."/>
            <person name="Bougher N.L."/>
            <person name="Buchanan P."/>
            <person name="Buyck B."/>
            <person name="Bense V."/>
            <person name="Catcheside P."/>
            <person name="Chovatia M."/>
            <person name="Cooper J."/>
            <person name="Damon W."/>
            <person name="Desjardin D."/>
            <person name="Finy P."/>
            <person name="Geml J."/>
            <person name="Haridas S."/>
            <person name="Hughes K."/>
            <person name="Justo A."/>
            <person name="Karasinski D."/>
            <person name="Kautmanova I."/>
            <person name="Kiss B."/>
            <person name="Kocsube S."/>
            <person name="Kotiranta H."/>
            <person name="LaButti K.M."/>
            <person name="Lechner B.E."/>
            <person name="Liimatainen K."/>
            <person name="Lipzen A."/>
            <person name="Lukacs Z."/>
            <person name="Mihaltcheva S."/>
            <person name="Morgado L.N."/>
            <person name="Niskanen T."/>
            <person name="Noordeloos M.E."/>
            <person name="Ohm R.A."/>
            <person name="Ortiz-Santana B."/>
            <person name="Ovrebo C."/>
            <person name="Racz N."/>
            <person name="Riley R."/>
            <person name="Savchenko A."/>
            <person name="Shiryaev A."/>
            <person name="Soop K."/>
            <person name="Spirin V."/>
            <person name="Szebenyi C."/>
            <person name="Tomsovsky M."/>
            <person name="Tulloss R.E."/>
            <person name="Uehling J."/>
            <person name="Grigoriev I.V."/>
            <person name="Vagvolgyi C."/>
            <person name="Papp T."/>
            <person name="Martin F.M."/>
            <person name="Miettinen O."/>
            <person name="Hibbett D.S."/>
            <person name="Nagy L.G."/>
        </authorList>
    </citation>
    <scope>NUCLEOTIDE SEQUENCE [LARGE SCALE GENOMIC DNA]</scope>
    <source>
        <strain evidence="1 2">HHB13444</strain>
    </source>
</reference>
<accession>A0A5C3PDG6</accession>
<protein>
    <submittedName>
        <fullName evidence="1">Uncharacterized protein</fullName>
    </submittedName>
</protein>
<keyword evidence="2" id="KW-1185">Reference proteome</keyword>
<organism evidence="1 2">
    <name type="scientific">Polyporus arcularius HHB13444</name>
    <dbReference type="NCBI Taxonomy" id="1314778"/>
    <lineage>
        <taxon>Eukaryota</taxon>
        <taxon>Fungi</taxon>
        <taxon>Dikarya</taxon>
        <taxon>Basidiomycota</taxon>
        <taxon>Agaricomycotina</taxon>
        <taxon>Agaricomycetes</taxon>
        <taxon>Polyporales</taxon>
        <taxon>Polyporaceae</taxon>
        <taxon>Polyporus</taxon>
    </lineage>
</organism>
<gene>
    <name evidence="1" type="ORF">K466DRAFT_157403</name>
</gene>
<dbReference type="EMBL" id="ML211207">
    <property type="protein sequence ID" value="TFK86270.1"/>
    <property type="molecule type" value="Genomic_DNA"/>
</dbReference>
<evidence type="ECO:0000313" key="2">
    <source>
        <dbReference type="Proteomes" id="UP000308197"/>
    </source>
</evidence>
<name>A0A5C3PDG6_9APHY</name>
<evidence type="ECO:0000313" key="1">
    <source>
        <dbReference type="EMBL" id="TFK86270.1"/>
    </source>
</evidence>
<proteinExistence type="predicted"/>